<dbReference type="EMBL" id="BART01007335">
    <property type="protein sequence ID" value="GAG56391.1"/>
    <property type="molecule type" value="Genomic_DNA"/>
</dbReference>
<dbReference type="SUPFAM" id="SSF55469">
    <property type="entry name" value="FMN-dependent nitroreductase-like"/>
    <property type="match status" value="1"/>
</dbReference>
<feature type="domain" description="Nitroreductase" evidence="1">
    <location>
        <begin position="62"/>
        <end position="144"/>
    </location>
</feature>
<feature type="domain" description="Nitroreductase" evidence="1">
    <location>
        <begin position="7"/>
        <end position="54"/>
    </location>
</feature>
<evidence type="ECO:0000313" key="2">
    <source>
        <dbReference type="EMBL" id="GAG56391.1"/>
    </source>
</evidence>
<reference evidence="2" key="1">
    <citation type="journal article" date="2014" name="Front. Microbiol.">
        <title>High frequency of phylogenetically diverse reductive dehalogenase-homologous genes in deep subseafloor sedimentary metagenomes.</title>
        <authorList>
            <person name="Kawai M."/>
            <person name="Futagami T."/>
            <person name="Toyoda A."/>
            <person name="Takaki Y."/>
            <person name="Nishi S."/>
            <person name="Hori S."/>
            <person name="Arai W."/>
            <person name="Tsubouchi T."/>
            <person name="Morono Y."/>
            <person name="Uchiyama I."/>
            <person name="Ito T."/>
            <person name="Fujiyama A."/>
            <person name="Inagaki F."/>
            <person name="Takami H."/>
        </authorList>
    </citation>
    <scope>NUCLEOTIDE SEQUENCE</scope>
    <source>
        <strain evidence="2">Expedition CK06-06</strain>
    </source>
</reference>
<dbReference type="PANTHER" id="PTHR43821:SF1">
    <property type="entry name" value="NAD(P)H NITROREDUCTASE YDJA-RELATED"/>
    <property type="match status" value="1"/>
</dbReference>
<comment type="caution">
    <text evidence="2">The sequence shown here is derived from an EMBL/GenBank/DDBJ whole genome shotgun (WGS) entry which is preliminary data.</text>
</comment>
<protein>
    <recommendedName>
        <fullName evidence="1">Nitroreductase domain-containing protein</fullName>
    </recommendedName>
</protein>
<sequence>HINLIRSKQLIRNFIYKKIDNDTIGDILESGRWAPSGRNSQPWKVCIVSHPTVKRLVAEQSKYGGIIESAYLNFVVFLDHERGYDRTKDILAMGAFIQNMLLATHAKGLGAVWIGEILKNKEKVSEVFKLSPEKFELMGILVVGLIDLALEKKEKRERRPLEEFIDWF</sequence>
<dbReference type="InterPro" id="IPR029479">
    <property type="entry name" value="Nitroreductase"/>
</dbReference>
<evidence type="ECO:0000259" key="1">
    <source>
        <dbReference type="Pfam" id="PF00881"/>
    </source>
</evidence>
<dbReference type="Gene3D" id="3.40.109.10">
    <property type="entry name" value="NADH Oxidase"/>
    <property type="match status" value="1"/>
</dbReference>
<feature type="non-terminal residue" evidence="2">
    <location>
        <position position="1"/>
    </location>
</feature>
<accession>X1A865</accession>
<dbReference type="Pfam" id="PF00881">
    <property type="entry name" value="Nitroreductase"/>
    <property type="match status" value="2"/>
</dbReference>
<gene>
    <name evidence="2" type="ORF">S01H4_16711</name>
</gene>
<dbReference type="InterPro" id="IPR000415">
    <property type="entry name" value="Nitroreductase-like"/>
</dbReference>
<name>X1A865_9ZZZZ</name>
<proteinExistence type="predicted"/>
<dbReference type="AlphaFoldDB" id="X1A865"/>
<dbReference type="InterPro" id="IPR052530">
    <property type="entry name" value="NAD(P)H_nitroreductase"/>
</dbReference>
<dbReference type="GO" id="GO:0016491">
    <property type="term" value="F:oxidoreductase activity"/>
    <property type="evidence" value="ECO:0007669"/>
    <property type="project" value="InterPro"/>
</dbReference>
<dbReference type="PANTHER" id="PTHR43821">
    <property type="entry name" value="NAD(P)H NITROREDUCTASE YDJA-RELATED"/>
    <property type="match status" value="1"/>
</dbReference>
<organism evidence="2">
    <name type="scientific">marine sediment metagenome</name>
    <dbReference type="NCBI Taxonomy" id="412755"/>
    <lineage>
        <taxon>unclassified sequences</taxon>
        <taxon>metagenomes</taxon>
        <taxon>ecological metagenomes</taxon>
    </lineage>
</organism>